<dbReference type="GO" id="GO:0012505">
    <property type="term" value="C:endomembrane system"/>
    <property type="evidence" value="ECO:0007669"/>
    <property type="project" value="UniProtKB-SubCell"/>
</dbReference>
<organism evidence="12 13">
    <name type="scientific">Ambispora leptoticha</name>
    <dbReference type="NCBI Taxonomy" id="144679"/>
    <lineage>
        <taxon>Eukaryota</taxon>
        <taxon>Fungi</taxon>
        <taxon>Fungi incertae sedis</taxon>
        <taxon>Mucoromycota</taxon>
        <taxon>Glomeromycotina</taxon>
        <taxon>Glomeromycetes</taxon>
        <taxon>Archaeosporales</taxon>
        <taxon>Ambisporaceae</taxon>
        <taxon>Ambispora</taxon>
    </lineage>
</organism>
<feature type="compositionally biased region" description="Polar residues" evidence="11">
    <location>
        <begin position="669"/>
        <end position="687"/>
    </location>
</feature>
<feature type="region of interest" description="Disordered" evidence="11">
    <location>
        <begin position="652"/>
        <end position="687"/>
    </location>
</feature>
<dbReference type="EMBL" id="CAJVPS010005185">
    <property type="protein sequence ID" value="CAG8612202.1"/>
    <property type="molecule type" value="Genomic_DNA"/>
</dbReference>
<feature type="region of interest" description="Disordered" evidence="11">
    <location>
        <begin position="699"/>
        <end position="818"/>
    </location>
</feature>
<keyword evidence="10" id="KW-1003">Cell membrane</keyword>
<dbReference type="GO" id="GO:0005886">
    <property type="term" value="C:plasma membrane"/>
    <property type="evidence" value="ECO:0007669"/>
    <property type="project" value="UniProtKB-SubCell"/>
</dbReference>
<evidence type="ECO:0000256" key="10">
    <source>
        <dbReference type="RuleBase" id="RU366035"/>
    </source>
</evidence>
<keyword evidence="13" id="KW-1185">Reference proteome</keyword>
<reference evidence="12" key="1">
    <citation type="submission" date="2021-06" db="EMBL/GenBank/DDBJ databases">
        <authorList>
            <person name="Kallberg Y."/>
            <person name="Tangrot J."/>
            <person name="Rosling A."/>
        </authorList>
    </citation>
    <scope>NUCLEOTIDE SEQUENCE</scope>
    <source>
        <strain evidence="12">FL130A</strain>
    </source>
</reference>
<comment type="subcellular location">
    <subcellularLocation>
        <location evidence="3">Cell envelope</location>
    </subcellularLocation>
    <subcellularLocation>
        <location evidence="10">Cell membrane</location>
        <topology evidence="10">Multi-pass membrane protein</topology>
    </subcellularLocation>
    <subcellularLocation>
        <location evidence="2">Endomembrane system</location>
        <topology evidence="2">Multi-pass membrane protein</topology>
    </subcellularLocation>
</comment>
<evidence type="ECO:0000313" key="13">
    <source>
        <dbReference type="Proteomes" id="UP000789508"/>
    </source>
</evidence>
<proteinExistence type="inferred from homology"/>
<dbReference type="InterPro" id="IPR026777">
    <property type="entry name" value="PRM1"/>
</dbReference>
<feature type="transmembrane region" description="Helical" evidence="10">
    <location>
        <begin position="50"/>
        <end position="69"/>
    </location>
</feature>
<comment type="caution">
    <text evidence="12">The sequence shown here is derived from an EMBL/GenBank/DDBJ whole genome shotgun (WGS) entry which is preliminary data.</text>
</comment>
<evidence type="ECO:0000256" key="2">
    <source>
        <dbReference type="ARBA" id="ARBA00004127"/>
    </source>
</evidence>
<keyword evidence="9" id="KW-0325">Glycoprotein</keyword>
<comment type="caution">
    <text evidence="10">Lacks conserved residue(s) required for the propagation of feature annotation.</text>
</comment>
<feature type="transmembrane region" description="Helical" evidence="10">
    <location>
        <begin position="620"/>
        <end position="644"/>
    </location>
</feature>
<keyword evidence="8 10" id="KW-0472">Membrane</keyword>
<evidence type="ECO:0000256" key="5">
    <source>
        <dbReference type="ARBA" id="ARBA00022692"/>
    </source>
</evidence>
<dbReference type="OrthoDB" id="10248838at2759"/>
<evidence type="ECO:0000256" key="9">
    <source>
        <dbReference type="ARBA" id="ARBA00023180"/>
    </source>
</evidence>
<dbReference type="Proteomes" id="UP000789508">
    <property type="component" value="Unassembled WGS sequence"/>
</dbReference>
<dbReference type="GO" id="GO:0043332">
    <property type="term" value="C:mating projection tip"/>
    <property type="evidence" value="ECO:0007669"/>
    <property type="project" value="UniProtKB-UniRule"/>
</dbReference>
<feature type="compositionally biased region" description="Basic and acidic residues" evidence="11">
    <location>
        <begin position="766"/>
        <end position="778"/>
    </location>
</feature>
<protein>
    <recommendedName>
        <fullName evidence="10">Plasma membrane fusion protein PRM1</fullName>
    </recommendedName>
</protein>
<feature type="transmembrane region" description="Helical" evidence="10">
    <location>
        <begin position="320"/>
        <end position="345"/>
    </location>
</feature>
<sequence length="850" mass="95432">MRSLNSKTDNDEKAQTEFSTGQDRMNSEEYSTSYDDIIVKPYIGLRAKLSTAWIAYPIISLFFIAFRLLSAMSSINPLVDDIKQTALRTCDALEVATSTMTSLPHYMAGGFNRATVEGVNLTIQGAARILDLAILALEGIIIWIIDTFRDTYRCLLVFAIRGSIAAVTDAVNILAQFTNGKLHDLKSELDQQVSSANSALDNVRKAIQGVGSLANINVNVPTISIPAENDLSNFAFPSDLGQGLDKLNTSLPTMDDIEQKLNDLVSLPFNDLRTVIKNSMSNINFNDSVLPVPQPNKVTFCANNLDLTIIDNIAHDLIKAAYIGLIILLIIGLLLIAANAVYIWFSHRRFMIHVDRVTTTISLITITHTRHSTIELIKIAEHPLLSRWLIKTSRLFKNKNHQHLYRWFWDYILQRTAIVCLLIGIIGVLGIYLQIALLDGVRNHYRKPLEETFNTFGNAVMNLMNSELNTTSKAFASGSNNAISGVENDINRNLLGWVNTTTTTLNSTLNTAVDDLTSFITNTFNGAPVLLTVAQQLVNCLIFVKIRGIQNALTFIKDNAFIGLPRVNDTILMVSPTRMQEVVNQATDKLIGPEDDNSNGGEIGKLFDKYETTLRAELPLFWILIAAWGIVVFMGLIRVLWFIIREKRNNDKNSFDNDINNHQSRENDSINLSNMQQKTNSPNPRFSMLSLNRNRIAIEEQPQSENRSSTGLNLESYPVTRSIQPTTKHNLSEQQKISKAKINEEKSTIRPPLPPKPIKALSKDFLNNEKDNDNDHNRLPPPLKPKPKRLILNSNTSSFTDVNINEDKRPDSSSEYMLNNSDYQFPKLLESKHHTGEYLKKDPFNSPFDD</sequence>
<feature type="compositionally biased region" description="Polar residues" evidence="11">
    <location>
        <begin position="16"/>
        <end position="27"/>
    </location>
</feature>
<comment type="similarity">
    <text evidence="4 10">Belongs to the PRM1 family.</text>
</comment>
<feature type="compositionally biased region" description="Polar residues" evidence="11">
    <location>
        <begin position="792"/>
        <end position="803"/>
    </location>
</feature>
<name>A0A9N9CSC9_9GLOM</name>
<evidence type="ECO:0000313" key="12">
    <source>
        <dbReference type="EMBL" id="CAG8612202.1"/>
    </source>
</evidence>
<feature type="compositionally biased region" description="Polar residues" evidence="11">
    <location>
        <begin position="701"/>
        <end position="737"/>
    </location>
</feature>
<keyword evidence="6 10" id="KW-0184">Conjugation</keyword>
<dbReference type="PANTHER" id="PTHR31030:SF1">
    <property type="entry name" value="PLASMA MEMBRANE FUSION PROTEIN PRM1"/>
    <property type="match status" value="1"/>
</dbReference>
<feature type="transmembrane region" description="Helical" evidence="10">
    <location>
        <begin position="416"/>
        <end position="438"/>
    </location>
</feature>
<dbReference type="PANTHER" id="PTHR31030">
    <property type="entry name" value="PLASMA MEMBRANE FUSION PROTEIN PRM1"/>
    <property type="match status" value="1"/>
</dbReference>
<keyword evidence="5 10" id="KW-0812">Transmembrane</keyword>
<keyword evidence="7 10" id="KW-1133">Transmembrane helix</keyword>
<evidence type="ECO:0000256" key="4">
    <source>
        <dbReference type="ARBA" id="ARBA00010780"/>
    </source>
</evidence>
<evidence type="ECO:0000256" key="7">
    <source>
        <dbReference type="ARBA" id="ARBA00022989"/>
    </source>
</evidence>
<evidence type="ECO:0000256" key="3">
    <source>
        <dbReference type="ARBA" id="ARBA00004196"/>
    </source>
</evidence>
<evidence type="ECO:0000256" key="6">
    <source>
        <dbReference type="ARBA" id="ARBA00022971"/>
    </source>
</evidence>
<comment type="function">
    <text evidence="1 10">Involved in cell fusion during mating by stabilizing the plasma membrane fusion event.</text>
</comment>
<dbReference type="AlphaFoldDB" id="A0A9N9CSC9"/>
<accession>A0A9N9CSC9</accession>
<feature type="region of interest" description="Disordered" evidence="11">
    <location>
        <begin position="1"/>
        <end position="27"/>
    </location>
</feature>
<dbReference type="GO" id="GO:0032220">
    <property type="term" value="P:plasma membrane fusion involved in cytogamy"/>
    <property type="evidence" value="ECO:0007669"/>
    <property type="project" value="TreeGrafter"/>
</dbReference>
<evidence type="ECO:0000256" key="1">
    <source>
        <dbReference type="ARBA" id="ARBA00002512"/>
    </source>
</evidence>
<gene>
    <name evidence="12" type="ORF">ALEPTO_LOCUS8610</name>
</gene>
<evidence type="ECO:0000256" key="8">
    <source>
        <dbReference type="ARBA" id="ARBA00023136"/>
    </source>
</evidence>
<evidence type="ECO:0000256" key="11">
    <source>
        <dbReference type="SAM" id="MobiDB-lite"/>
    </source>
</evidence>